<name>A0ABW3RIE1_9SPHI</name>
<gene>
    <name evidence="1" type="ORF">ACFQ2C_04925</name>
</gene>
<dbReference type="EMBL" id="JBHTKY010000004">
    <property type="protein sequence ID" value="MFD1164948.1"/>
    <property type="molecule type" value="Genomic_DNA"/>
</dbReference>
<dbReference type="InterPro" id="IPR024213">
    <property type="entry name" value="DUF3822"/>
</dbReference>
<dbReference type="RefSeq" id="WP_380894929.1">
    <property type="nucleotide sequence ID" value="NZ_JBHTKY010000004.1"/>
</dbReference>
<evidence type="ECO:0000313" key="1">
    <source>
        <dbReference type="EMBL" id="MFD1164948.1"/>
    </source>
</evidence>
<proteinExistence type="predicted"/>
<keyword evidence="2" id="KW-1185">Reference proteome</keyword>
<dbReference type="Gene3D" id="3.30.420.250">
    <property type="match status" value="1"/>
</dbReference>
<dbReference type="CDD" id="cd24013">
    <property type="entry name" value="ASKHA_ATPase_BT3980-like"/>
    <property type="match status" value="1"/>
</dbReference>
<dbReference type="Proteomes" id="UP001597205">
    <property type="component" value="Unassembled WGS sequence"/>
</dbReference>
<dbReference type="Pfam" id="PF12864">
    <property type="entry name" value="DUF3822"/>
    <property type="match status" value="1"/>
</dbReference>
<reference evidence="2" key="1">
    <citation type="journal article" date="2019" name="Int. J. Syst. Evol. Microbiol.">
        <title>The Global Catalogue of Microorganisms (GCM) 10K type strain sequencing project: providing services to taxonomists for standard genome sequencing and annotation.</title>
        <authorList>
            <consortium name="The Broad Institute Genomics Platform"/>
            <consortium name="The Broad Institute Genome Sequencing Center for Infectious Disease"/>
            <person name="Wu L."/>
            <person name="Ma J."/>
        </authorList>
    </citation>
    <scope>NUCLEOTIDE SEQUENCE [LARGE SCALE GENOMIC DNA]</scope>
    <source>
        <strain evidence="2">CCUG 52468</strain>
    </source>
</reference>
<comment type="caution">
    <text evidence="1">The sequence shown here is derived from an EMBL/GenBank/DDBJ whole genome shotgun (WGS) entry which is preliminary data.</text>
</comment>
<dbReference type="Gene3D" id="3.30.420.260">
    <property type="match status" value="1"/>
</dbReference>
<sequence length="261" mass="30565">MNYTAKQFHLHYISHYTLIVKANYQYDKLYVLDQENQLLVYMNFESHNPSEEALKLLSLPFQNVYVSIPTHNLTFIPNDLFQEIDLDKYQEFMENPSQAMSRTTIDFLNIEALFQFDVLLYHRWNTLFPEAKFVPEFKLNLVQARPYIPLKGEVLGVVFDDNLADIYLFINGQFKFYNTFEIVSEDDLSYFILNVFETFGIQGKVNKILYSGTIVDDSLVEKLKNLSKEVIEITASRPAQSLDDESKTFLAHYLLDLPICE</sequence>
<protein>
    <submittedName>
        <fullName evidence="1">DUF3822 family protein</fullName>
    </submittedName>
</protein>
<organism evidence="1 2">
    <name type="scientific">Sphingobacterium daejeonense</name>
    <dbReference type="NCBI Taxonomy" id="371142"/>
    <lineage>
        <taxon>Bacteria</taxon>
        <taxon>Pseudomonadati</taxon>
        <taxon>Bacteroidota</taxon>
        <taxon>Sphingobacteriia</taxon>
        <taxon>Sphingobacteriales</taxon>
        <taxon>Sphingobacteriaceae</taxon>
        <taxon>Sphingobacterium</taxon>
    </lineage>
</organism>
<accession>A0ABW3RIE1</accession>
<evidence type="ECO:0000313" key="2">
    <source>
        <dbReference type="Proteomes" id="UP001597205"/>
    </source>
</evidence>